<dbReference type="RefSeq" id="WP_007093476.1">
    <property type="nucleotide sequence ID" value="NZ_CP142125.1"/>
</dbReference>
<evidence type="ECO:0000313" key="5">
    <source>
        <dbReference type="Proteomes" id="UP000002945"/>
    </source>
</evidence>
<dbReference type="InterPro" id="IPR051099">
    <property type="entry name" value="AGR/TXD"/>
</dbReference>
<evidence type="ECO:0000256" key="1">
    <source>
        <dbReference type="ARBA" id="ARBA00022729"/>
    </source>
</evidence>
<proteinExistence type="predicted"/>
<dbReference type="Pfam" id="PF13899">
    <property type="entry name" value="Thioredoxin_7"/>
    <property type="match status" value="1"/>
</dbReference>
<dbReference type="PANTHER" id="PTHR15337">
    <property type="entry name" value="ANTERIOR GRADIENT PROTEIN-RELATED"/>
    <property type="match status" value="1"/>
</dbReference>
<reference evidence="4 5" key="1">
    <citation type="journal article" date="2011" name="J. Bacteriol.">
        <title>Genome sequence of the algicidal bacterium Kordia algicida OT-1.</title>
        <authorList>
            <person name="Lee H.S."/>
            <person name="Kang S.G."/>
            <person name="Kwon K.K."/>
            <person name="Lee J.H."/>
            <person name="Kim S.J."/>
        </authorList>
    </citation>
    <scope>NUCLEOTIDE SEQUENCE [LARGE SCALE GENOMIC DNA]</scope>
    <source>
        <strain evidence="4 5">OT-1</strain>
    </source>
</reference>
<dbReference type="HOGENOM" id="CLU_090389_8_1_10"/>
<dbReference type="OrthoDB" id="981626at2"/>
<keyword evidence="4" id="KW-0413">Isomerase</keyword>
<keyword evidence="1 2" id="KW-0732">Signal</keyword>
<dbReference type="PROSITE" id="PS51352">
    <property type="entry name" value="THIOREDOXIN_2"/>
    <property type="match status" value="1"/>
</dbReference>
<dbReference type="GO" id="GO:0016853">
    <property type="term" value="F:isomerase activity"/>
    <property type="evidence" value="ECO:0007669"/>
    <property type="project" value="UniProtKB-KW"/>
</dbReference>
<dbReference type="SUPFAM" id="SSF52833">
    <property type="entry name" value="Thioredoxin-like"/>
    <property type="match status" value="1"/>
</dbReference>
<dbReference type="Proteomes" id="UP000002945">
    <property type="component" value="Unassembled WGS sequence"/>
</dbReference>
<keyword evidence="5" id="KW-1185">Reference proteome</keyword>
<comment type="caution">
    <text evidence="4">The sequence shown here is derived from an EMBL/GenBank/DDBJ whole genome shotgun (WGS) entry which is preliminary data.</text>
</comment>
<evidence type="ECO:0000259" key="3">
    <source>
        <dbReference type="PROSITE" id="PS51352"/>
    </source>
</evidence>
<dbReference type="eggNOG" id="COG4232">
    <property type="taxonomic scope" value="Bacteria"/>
</dbReference>
<feature type="domain" description="Thioredoxin" evidence="3">
    <location>
        <begin position="5"/>
        <end position="149"/>
    </location>
</feature>
<name>A9EBW4_9FLAO</name>
<organism evidence="4 5">
    <name type="scientific">Kordia algicida OT-1</name>
    <dbReference type="NCBI Taxonomy" id="391587"/>
    <lineage>
        <taxon>Bacteria</taxon>
        <taxon>Pseudomonadati</taxon>
        <taxon>Bacteroidota</taxon>
        <taxon>Flavobacteriia</taxon>
        <taxon>Flavobacteriales</taxon>
        <taxon>Flavobacteriaceae</taxon>
        <taxon>Kordia</taxon>
    </lineage>
</organism>
<gene>
    <name evidence="4" type="ORF">KAOT1_04525</name>
</gene>
<dbReference type="EMBL" id="ABIB01000018">
    <property type="protein sequence ID" value="EDP94406.1"/>
    <property type="molecule type" value="Genomic_DNA"/>
</dbReference>
<dbReference type="Gene3D" id="3.40.30.10">
    <property type="entry name" value="Glutaredoxin"/>
    <property type="match status" value="1"/>
</dbReference>
<protein>
    <submittedName>
        <fullName evidence="4">Thioredoxin/thiol-disulfide isomerase</fullName>
    </submittedName>
</protein>
<sequence length="151" mass="18030">MKKLLFLAVLFIGFSAVAQEEVKLNWLTDFEKAKKISKKTKKPILIYFTGSDWCPPCKMLKEDFFYTEKFKKKAENFVLVMADFPRRIDIITEDQRQQNIKLARKYNTKNKFPNIVAVDHKGKEIDNIMSYNMMRDTSRHYKFLEKLMENN</sequence>
<dbReference type="InterPro" id="IPR036249">
    <property type="entry name" value="Thioredoxin-like_sf"/>
</dbReference>
<feature type="chain" id="PRO_5002738265" evidence="2">
    <location>
        <begin position="19"/>
        <end position="151"/>
    </location>
</feature>
<accession>A9EBW4</accession>
<dbReference type="AlphaFoldDB" id="A9EBW4"/>
<evidence type="ECO:0000313" key="4">
    <source>
        <dbReference type="EMBL" id="EDP94406.1"/>
    </source>
</evidence>
<dbReference type="InterPro" id="IPR013766">
    <property type="entry name" value="Thioredoxin_domain"/>
</dbReference>
<dbReference type="PANTHER" id="PTHR15337:SF11">
    <property type="entry name" value="THIOREDOXIN DOMAIN-CONTAINING PROTEIN"/>
    <property type="match status" value="1"/>
</dbReference>
<dbReference type="STRING" id="391587.KAOT1_04525"/>
<feature type="signal peptide" evidence="2">
    <location>
        <begin position="1"/>
        <end position="18"/>
    </location>
</feature>
<evidence type="ECO:0000256" key="2">
    <source>
        <dbReference type="SAM" id="SignalP"/>
    </source>
</evidence>